<sequence length="567" mass="65451">MKITIGLKRCALILVFTCGFLKAGDYESLRARYSNFEDNDERAFRFVDAYIRQAKNKKAYNELAQAYRDAASFSVKHKLAYADSAIDAAQRSCDPDILGNAYLTKGSIFYFTLRQYRSALDAYLKAWAYLKKSDNRYLYYKNIYHIALVKSYLGDNDEALRLYDWCLSFYKICKLQKEGTNKKYNTTKAYLNTIHQAAVCLLREKKIPEVETLVKEGLSLCDNDLNYDIERSYFYQLRGMLHVLGKNDDLALCDLEVALMGILKKNDFTNASLIYFLKSKIYLRQHRLKLAYSNLQKVDSVFVHHHFVLPEAAEAYTLLIKHAHRKNDTAAELYYTMQQNRMDTMQVGDLKYLNAKMYKSNRIENLDEPDRSTAAFIIFGLAALLTAFFVFRIIMVTFIRKKVKRERIKMLILQPPPVPLQLPSETAEKKSTKPAEELVVKILQGLVRLEQEHFYLKKGVRLVQVAKQLHTNTSYLSAIINEYKGCNFKTYINDLRISYVKNQLMTSALWRHYSIEDMATDCGFANRNVFTRVFTQSTGITPAEFVATLRKEPAGPTVTKTQASTAI</sequence>
<organism evidence="6 7">
    <name type="scientific">Epilithonimonas bovis DSM 19482</name>
    <dbReference type="NCBI Taxonomy" id="1121284"/>
    <lineage>
        <taxon>Bacteria</taxon>
        <taxon>Pseudomonadati</taxon>
        <taxon>Bacteroidota</taxon>
        <taxon>Flavobacteriia</taxon>
        <taxon>Flavobacteriales</taxon>
        <taxon>Weeksellaceae</taxon>
        <taxon>Chryseobacterium group</taxon>
        <taxon>Epilithonimonas</taxon>
    </lineage>
</organism>
<accession>A0A1U7PWU2</accession>
<dbReference type="InterPro" id="IPR018060">
    <property type="entry name" value="HTH_AraC"/>
</dbReference>
<dbReference type="GO" id="GO:0003700">
    <property type="term" value="F:DNA-binding transcription factor activity"/>
    <property type="evidence" value="ECO:0007669"/>
    <property type="project" value="InterPro"/>
</dbReference>
<keyword evidence="7" id="KW-1185">Reference proteome</keyword>
<dbReference type="InterPro" id="IPR009057">
    <property type="entry name" value="Homeodomain-like_sf"/>
</dbReference>
<keyword evidence="1" id="KW-0805">Transcription regulation</keyword>
<gene>
    <name evidence="6" type="ORF">SAMN05660493_02756</name>
</gene>
<keyword evidence="4" id="KW-0472">Membrane</keyword>
<evidence type="ECO:0000313" key="6">
    <source>
        <dbReference type="EMBL" id="SIT98025.1"/>
    </source>
</evidence>
<evidence type="ECO:0000313" key="7">
    <source>
        <dbReference type="Proteomes" id="UP000187261"/>
    </source>
</evidence>
<keyword evidence="4" id="KW-0812">Transmembrane</keyword>
<dbReference type="STRING" id="1121284.SAMN05660493_02756"/>
<dbReference type="PANTHER" id="PTHR43280:SF2">
    <property type="entry name" value="HTH-TYPE TRANSCRIPTIONAL REGULATOR EXSA"/>
    <property type="match status" value="1"/>
</dbReference>
<keyword evidence="2" id="KW-0238">DNA-binding</keyword>
<dbReference type="PANTHER" id="PTHR43280">
    <property type="entry name" value="ARAC-FAMILY TRANSCRIPTIONAL REGULATOR"/>
    <property type="match status" value="1"/>
</dbReference>
<dbReference type="SMART" id="SM00342">
    <property type="entry name" value="HTH_ARAC"/>
    <property type="match status" value="1"/>
</dbReference>
<dbReference type="InterPro" id="IPR011990">
    <property type="entry name" value="TPR-like_helical_dom_sf"/>
</dbReference>
<evidence type="ECO:0000256" key="4">
    <source>
        <dbReference type="SAM" id="Phobius"/>
    </source>
</evidence>
<dbReference type="Pfam" id="PF12833">
    <property type="entry name" value="HTH_18"/>
    <property type="match status" value="1"/>
</dbReference>
<evidence type="ECO:0000256" key="3">
    <source>
        <dbReference type="ARBA" id="ARBA00023163"/>
    </source>
</evidence>
<dbReference type="OrthoDB" id="5295174at2"/>
<dbReference type="SUPFAM" id="SSF46689">
    <property type="entry name" value="Homeodomain-like"/>
    <property type="match status" value="1"/>
</dbReference>
<dbReference type="RefSeq" id="WP_076784123.1">
    <property type="nucleotide sequence ID" value="NZ_FTPU01000038.1"/>
</dbReference>
<dbReference type="EMBL" id="FTPU01000038">
    <property type="protein sequence ID" value="SIT98025.1"/>
    <property type="molecule type" value="Genomic_DNA"/>
</dbReference>
<evidence type="ECO:0000256" key="1">
    <source>
        <dbReference type="ARBA" id="ARBA00023015"/>
    </source>
</evidence>
<evidence type="ECO:0000259" key="5">
    <source>
        <dbReference type="PROSITE" id="PS01124"/>
    </source>
</evidence>
<dbReference type="Proteomes" id="UP000187261">
    <property type="component" value="Unassembled WGS sequence"/>
</dbReference>
<dbReference type="PROSITE" id="PS01124">
    <property type="entry name" value="HTH_ARAC_FAMILY_2"/>
    <property type="match status" value="1"/>
</dbReference>
<dbReference type="AlphaFoldDB" id="A0A1U7PWU2"/>
<feature type="transmembrane region" description="Helical" evidence="4">
    <location>
        <begin position="374"/>
        <end position="399"/>
    </location>
</feature>
<name>A0A1U7PWU2_9FLAO</name>
<evidence type="ECO:0000256" key="2">
    <source>
        <dbReference type="ARBA" id="ARBA00023125"/>
    </source>
</evidence>
<dbReference type="GO" id="GO:0043565">
    <property type="term" value="F:sequence-specific DNA binding"/>
    <property type="evidence" value="ECO:0007669"/>
    <property type="project" value="InterPro"/>
</dbReference>
<keyword evidence="4" id="KW-1133">Transmembrane helix</keyword>
<reference evidence="7" key="1">
    <citation type="submission" date="2016-10" db="EMBL/GenBank/DDBJ databases">
        <authorList>
            <person name="Varghese N."/>
            <person name="Submissions S."/>
        </authorList>
    </citation>
    <scope>NUCLEOTIDE SEQUENCE [LARGE SCALE GENOMIC DNA]</scope>
    <source>
        <strain evidence="7">DSM 19482</strain>
    </source>
</reference>
<dbReference type="Gene3D" id="1.10.10.60">
    <property type="entry name" value="Homeodomain-like"/>
    <property type="match status" value="2"/>
</dbReference>
<dbReference type="Gene3D" id="1.25.40.10">
    <property type="entry name" value="Tetratricopeptide repeat domain"/>
    <property type="match status" value="1"/>
</dbReference>
<proteinExistence type="predicted"/>
<protein>
    <submittedName>
        <fullName evidence="6">Helix-turn-helix domain-containing protein</fullName>
    </submittedName>
</protein>
<feature type="domain" description="HTH araC/xylS-type" evidence="5">
    <location>
        <begin position="444"/>
        <end position="548"/>
    </location>
</feature>
<keyword evidence="3" id="KW-0804">Transcription</keyword>
<dbReference type="SUPFAM" id="SSF48452">
    <property type="entry name" value="TPR-like"/>
    <property type="match status" value="2"/>
</dbReference>